<evidence type="ECO:0000313" key="1">
    <source>
        <dbReference type="EMBL" id="GFR12561.1"/>
    </source>
</evidence>
<gene>
    <name evidence="1" type="primary">NCL1_40015</name>
    <name evidence="1" type="ORF">TNCT_67301</name>
</gene>
<name>A0A8X6JMK6_TRICU</name>
<reference evidence="1" key="1">
    <citation type="submission" date="2020-07" db="EMBL/GenBank/DDBJ databases">
        <title>Multicomponent nature underlies the extraordinary mechanical properties of spider dragline silk.</title>
        <authorList>
            <person name="Kono N."/>
            <person name="Nakamura H."/>
            <person name="Mori M."/>
            <person name="Yoshida Y."/>
            <person name="Ohtoshi R."/>
            <person name="Malay A.D."/>
            <person name="Moran D.A.P."/>
            <person name="Tomita M."/>
            <person name="Numata K."/>
            <person name="Arakawa K."/>
        </authorList>
    </citation>
    <scope>NUCLEOTIDE SEQUENCE</scope>
</reference>
<dbReference type="EMBL" id="BMAO01006929">
    <property type="protein sequence ID" value="GFR12561.1"/>
    <property type="molecule type" value="Genomic_DNA"/>
</dbReference>
<sequence>MDVFNHFNVLSLRQMAMTKLAITVGRDPEIMDFVKTNGCASFIFPSRETHLYLDAKSQMEERWISKDFLISYTVSNMYMPPGEPYDFVTRKNILPFARWEELVEERIFALPQPLQQELLDVVRSVNIEIDKWIKYHYQFWPKAPEIAYDAQRYFQWNSFGKIDRGKTARFLISNVRLNIEDHYILTSLYNLMDKKQREERWPDEIVQKYSSLVENKVVSDHGVMTIRRKESYYFRRKDSFITLHFFRKREFVKEFLREECLQYEDFLFYLSHMLDVERKKVFEKRAFKILQMYFLDWPLQCMFLKAAEQLLPYFTEREFLDMLKLIIYERIMLCRKDFNYIDLLKEFWSLSPSRLQESIETDSIYESVMLIINFPDGEIFPGELLLESSNADCLTFRYCGVKYCLVRTEKPFDFVEFFRKNSHRVGPPPVFSNLFSFGKELKGKYNLMPCSGAE</sequence>
<accession>A0A8X6JMK6</accession>
<dbReference type="Proteomes" id="UP000887116">
    <property type="component" value="Unassembled WGS sequence"/>
</dbReference>
<evidence type="ECO:0000313" key="2">
    <source>
        <dbReference type="Proteomes" id="UP000887116"/>
    </source>
</evidence>
<protein>
    <submittedName>
        <fullName evidence="1">Uncharacterized protein</fullName>
    </submittedName>
</protein>
<proteinExistence type="predicted"/>
<dbReference type="AlphaFoldDB" id="A0A8X6JMK6"/>
<organism evidence="1 2">
    <name type="scientific">Trichonephila clavata</name>
    <name type="common">Joro spider</name>
    <name type="synonym">Nephila clavata</name>
    <dbReference type="NCBI Taxonomy" id="2740835"/>
    <lineage>
        <taxon>Eukaryota</taxon>
        <taxon>Metazoa</taxon>
        <taxon>Ecdysozoa</taxon>
        <taxon>Arthropoda</taxon>
        <taxon>Chelicerata</taxon>
        <taxon>Arachnida</taxon>
        <taxon>Araneae</taxon>
        <taxon>Araneomorphae</taxon>
        <taxon>Entelegynae</taxon>
        <taxon>Araneoidea</taxon>
        <taxon>Nephilidae</taxon>
        <taxon>Trichonephila</taxon>
    </lineage>
</organism>
<comment type="caution">
    <text evidence="1">The sequence shown here is derived from an EMBL/GenBank/DDBJ whole genome shotgun (WGS) entry which is preliminary data.</text>
</comment>
<keyword evidence="2" id="KW-1185">Reference proteome</keyword>